<dbReference type="AlphaFoldDB" id="A0A409VRB2"/>
<feature type="region of interest" description="Disordered" evidence="1">
    <location>
        <begin position="833"/>
        <end position="899"/>
    </location>
</feature>
<comment type="caution">
    <text evidence="3">The sequence shown here is derived from an EMBL/GenBank/DDBJ whole genome shotgun (WGS) entry which is preliminary data.</text>
</comment>
<dbReference type="InterPro" id="IPR018712">
    <property type="entry name" value="Tle1-like_cat"/>
</dbReference>
<feature type="region of interest" description="Disordered" evidence="1">
    <location>
        <begin position="267"/>
        <end position="296"/>
    </location>
</feature>
<dbReference type="STRING" id="93625.A0A409VRB2"/>
<keyword evidence="4" id="KW-1185">Reference proteome</keyword>
<feature type="compositionally biased region" description="Low complexity" evidence="1">
    <location>
        <begin position="1"/>
        <end position="35"/>
    </location>
</feature>
<dbReference type="InParanoid" id="A0A409VRB2"/>
<feature type="compositionally biased region" description="Basic and acidic residues" evidence="1">
    <location>
        <begin position="267"/>
        <end position="282"/>
    </location>
</feature>
<feature type="region of interest" description="Disordered" evidence="1">
    <location>
        <begin position="1"/>
        <end position="50"/>
    </location>
</feature>
<name>A0A409VRB2_PSICY</name>
<feature type="domain" description="T6SS Phospholipase effector Tle1-like catalytic" evidence="2">
    <location>
        <begin position="72"/>
        <end position="352"/>
    </location>
</feature>
<dbReference type="PANTHER" id="PTHR33840:SF2">
    <property type="entry name" value="TLE1 PHOSPHOLIPASE DOMAIN-CONTAINING PROTEIN"/>
    <property type="match status" value="1"/>
</dbReference>
<feature type="compositionally biased region" description="Polar residues" evidence="1">
    <location>
        <begin position="551"/>
        <end position="563"/>
    </location>
</feature>
<protein>
    <recommendedName>
        <fullName evidence="2">T6SS Phospholipase effector Tle1-like catalytic domain-containing protein</fullName>
    </recommendedName>
</protein>
<feature type="domain" description="T6SS Phospholipase effector Tle1-like catalytic" evidence="2">
    <location>
        <begin position="594"/>
        <end position="973"/>
    </location>
</feature>
<dbReference type="PANTHER" id="PTHR33840">
    <property type="match status" value="1"/>
</dbReference>
<evidence type="ECO:0000259" key="2">
    <source>
        <dbReference type="Pfam" id="PF09994"/>
    </source>
</evidence>
<accession>A0A409VRB2</accession>
<evidence type="ECO:0000313" key="4">
    <source>
        <dbReference type="Proteomes" id="UP000283269"/>
    </source>
</evidence>
<gene>
    <name evidence="3" type="ORF">CVT25_008866</name>
</gene>
<dbReference type="EMBL" id="NHYD01003949">
    <property type="protein sequence ID" value="PPQ68788.1"/>
    <property type="molecule type" value="Genomic_DNA"/>
</dbReference>
<feature type="region of interest" description="Disordered" evidence="1">
    <location>
        <begin position="551"/>
        <end position="575"/>
    </location>
</feature>
<sequence>MTSLLSRMESSQSESSHTRTDTFTSQTTFSSNGTFVPSPPSSGFQPKISIENGPAYPPYTDTIPPVHPYRTLNSNIIEFFAMLKKDDPEKQLVYYQAGIGTYTSPQIATPFASKISQTLDMMVAWNLDAHIMGGYEFLMQNYRATDRICIFGFSRGAYTARCLAGMIHKVGLLPTCNHQQVPFAYKMYTQADDVGWKQSNAFKKTFSIDVDIEFLGVWDTVSSVGLIPRRLPFTTSNTVVKTFRHAVSLDERRAKFKANHWNKPNKVEETLSITDKKQKKQQESGGVPKKKNGNGKSSLKFLEEQYAKDKNAETDVDEVWFAGCHCDIGGGSVTTGVKPCLARIPIRWMIRECFKTKSGVMFHIDGLKGINLDPDMLYPLVRDRPPPLSAGVTGPTAFIQPTPKAPEAAADDDDYVASSVMQETEEEAELKDALAPIYDQLSLAWGWWILELLPMKHRTQEGDDGSWSSWLYWNLGRGRHVPKQKKKGVRVHRSVKIRLDAKYPDGSSYIPKANLNESCITWPTGVSMTDTVVQEVSPTDYSRFPGFENRLSSQLPRGSSPTEQFEEKRATRRRKATIDPRDVPAIIPPEHSSRTLILCFDGTGDQFDNDNSNIVQLVSLLKKDDSTKQLVCDIVEFHALLKLSDLLVGRNCVTASIPAAKGTVHDGVQLIGFCLPIKKTLDGAFALNLHSHVMSTLFKSRISNRFMVNPSIFTGGYEFLMEHCFSRGAYTARSLAGMLHKVGLLPSGNFQQVPFAYKMYTRADDEGWQQSTEFKKAFSVDVPIEFVGVWDTVDSVGIIPKRLPFTTSNTIVRTFRHAVSLDERRAKFKANLWNRPTSTESEKGTHCRDSMTTNVKSSLDSDMSSSSDADSEPLQPPVVMRATPPGKQDSVDDPALSNSGGLNDKITLLKTTVKKEDENDRELTTLERIYSEKHEKTTDVEEVWFAVYVGGGSVSNRTRHSLARIPLRWMIRECFKANTGIMFKSSALFNIGLDPSTLYPYIAPRPPPLPVGAHNIKSRPKTDLPIRPPTESLLTKKQSSPEITALLKQPRKPFLGSEEEEELHDILSPAYDQLKIKKSWWALEIIPLTLRYQRGDNQWVTYFGSNMARPRFIPKQKHGFKVHRSVKMRMEAEFDCEEKRRKGKKYKPRPIFNFDPIWVD</sequence>
<organism evidence="3 4">
    <name type="scientific">Psilocybe cyanescens</name>
    <dbReference type="NCBI Taxonomy" id="93625"/>
    <lineage>
        <taxon>Eukaryota</taxon>
        <taxon>Fungi</taxon>
        <taxon>Dikarya</taxon>
        <taxon>Basidiomycota</taxon>
        <taxon>Agaricomycotina</taxon>
        <taxon>Agaricomycetes</taxon>
        <taxon>Agaricomycetidae</taxon>
        <taxon>Agaricales</taxon>
        <taxon>Agaricineae</taxon>
        <taxon>Strophariaceae</taxon>
        <taxon>Psilocybe</taxon>
    </lineage>
</organism>
<feature type="compositionally biased region" description="Low complexity" evidence="1">
    <location>
        <begin position="857"/>
        <end position="868"/>
    </location>
</feature>
<dbReference type="Pfam" id="PF09994">
    <property type="entry name" value="T6SS_Tle1-like_cat"/>
    <property type="match status" value="2"/>
</dbReference>
<evidence type="ECO:0000256" key="1">
    <source>
        <dbReference type="SAM" id="MobiDB-lite"/>
    </source>
</evidence>
<evidence type="ECO:0000313" key="3">
    <source>
        <dbReference type="EMBL" id="PPQ68788.1"/>
    </source>
</evidence>
<dbReference type="OrthoDB" id="3162439at2759"/>
<feature type="compositionally biased region" description="Basic and acidic residues" evidence="1">
    <location>
        <begin position="840"/>
        <end position="849"/>
    </location>
</feature>
<dbReference type="Proteomes" id="UP000283269">
    <property type="component" value="Unassembled WGS sequence"/>
</dbReference>
<proteinExistence type="predicted"/>
<reference evidence="3 4" key="1">
    <citation type="journal article" date="2018" name="Evol. Lett.">
        <title>Horizontal gene cluster transfer increased hallucinogenic mushroom diversity.</title>
        <authorList>
            <person name="Reynolds H.T."/>
            <person name="Vijayakumar V."/>
            <person name="Gluck-Thaler E."/>
            <person name="Korotkin H.B."/>
            <person name="Matheny P.B."/>
            <person name="Slot J.C."/>
        </authorList>
    </citation>
    <scope>NUCLEOTIDE SEQUENCE [LARGE SCALE GENOMIC DNA]</scope>
    <source>
        <strain evidence="3 4">2631</strain>
    </source>
</reference>